<sequence length="86" mass="8890">MAAGLENANEMAYRQVVTPTRLQGRTNATLRSANRSAAVAGALLGGVVASTWGYRPSLWLAVAVFAAAALVVLASPARTARYDDAA</sequence>
<evidence type="ECO:0000256" key="1">
    <source>
        <dbReference type="ARBA" id="ARBA00004651"/>
    </source>
</evidence>
<comment type="caution">
    <text evidence="7">The sequence shown here is derived from an EMBL/GenBank/DDBJ whole genome shotgun (WGS) entry which is preliminary data.</text>
</comment>
<feature type="transmembrane region" description="Helical" evidence="5">
    <location>
        <begin position="58"/>
        <end position="77"/>
    </location>
</feature>
<proteinExistence type="predicted"/>
<dbReference type="Gene3D" id="1.20.1250.20">
    <property type="entry name" value="MFS general substrate transporter like domains"/>
    <property type="match status" value="1"/>
</dbReference>
<comment type="subcellular location">
    <subcellularLocation>
        <location evidence="1">Cell membrane</location>
        <topology evidence="1">Multi-pass membrane protein</topology>
    </subcellularLocation>
</comment>
<keyword evidence="3 5" id="KW-1133">Transmembrane helix</keyword>
<accession>A0ABQ6I6H9</accession>
<dbReference type="InterPro" id="IPR036259">
    <property type="entry name" value="MFS_trans_sf"/>
</dbReference>
<evidence type="ECO:0000256" key="4">
    <source>
        <dbReference type="ARBA" id="ARBA00023136"/>
    </source>
</evidence>
<dbReference type="RefSeq" id="WP_284294653.1">
    <property type="nucleotide sequence ID" value="NZ_BSUK01000001.1"/>
</dbReference>
<evidence type="ECO:0000313" key="7">
    <source>
        <dbReference type="EMBL" id="GMA26336.1"/>
    </source>
</evidence>
<keyword evidence="4 5" id="KW-0472">Membrane</keyword>
<evidence type="ECO:0000259" key="6">
    <source>
        <dbReference type="PROSITE" id="PS50850"/>
    </source>
</evidence>
<name>A0ABQ6I6H9_9MICO</name>
<dbReference type="InterPro" id="IPR020846">
    <property type="entry name" value="MFS_dom"/>
</dbReference>
<feature type="domain" description="Major facilitator superfamily (MFS) profile" evidence="6">
    <location>
        <begin position="1"/>
        <end position="86"/>
    </location>
</feature>
<dbReference type="SUPFAM" id="SSF103473">
    <property type="entry name" value="MFS general substrate transporter"/>
    <property type="match status" value="1"/>
</dbReference>
<organism evidence="7 8">
    <name type="scientific">Luteimicrobium album</name>
    <dbReference type="NCBI Taxonomy" id="1054550"/>
    <lineage>
        <taxon>Bacteria</taxon>
        <taxon>Bacillati</taxon>
        <taxon>Actinomycetota</taxon>
        <taxon>Actinomycetes</taxon>
        <taxon>Micrococcales</taxon>
        <taxon>Luteimicrobium</taxon>
    </lineage>
</organism>
<protein>
    <recommendedName>
        <fullName evidence="6">Major facilitator superfamily (MFS) profile domain-containing protein</fullName>
    </recommendedName>
</protein>
<evidence type="ECO:0000256" key="3">
    <source>
        <dbReference type="ARBA" id="ARBA00022989"/>
    </source>
</evidence>
<keyword evidence="2 5" id="KW-0812">Transmembrane</keyword>
<dbReference type="PROSITE" id="PS50850">
    <property type="entry name" value="MFS"/>
    <property type="match status" value="1"/>
</dbReference>
<reference evidence="8" key="1">
    <citation type="journal article" date="2019" name="Int. J. Syst. Evol. Microbiol.">
        <title>The Global Catalogue of Microorganisms (GCM) 10K type strain sequencing project: providing services to taxonomists for standard genome sequencing and annotation.</title>
        <authorList>
            <consortium name="The Broad Institute Genomics Platform"/>
            <consortium name="The Broad Institute Genome Sequencing Center for Infectious Disease"/>
            <person name="Wu L."/>
            <person name="Ma J."/>
        </authorList>
    </citation>
    <scope>NUCLEOTIDE SEQUENCE [LARGE SCALE GENOMIC DNA]</scope>
    <source>
        <strain evidence="8">NBRC 106348</strain>
    </source>
</reference>
<dbReference type="EMBL" id="BSUK01000001">
    <property type="protein sequence ID" value="GMA26336.1"/>
    <property type="molecule type" value="Genomic_DNA"/>
</dbReference>
<feature type="transmembrane region" description="Helical" evidence="5">
    <location>
        <begin position="33"/>
        <end position="52"/>
    </location>
</feature>
<evidence type="ECO:0000256" key="5">
    <source>
        <dbReference type="SAM" id="Phobius"/>
    </source>
</evidence>
<evidence type="ECO:0000313" key="8">
    <source>
        <dbReference type="Proteomes" id="UP001157091"/>
    </source>
</evidence>
<dbReference type="Proteomes" id="UP001157091">
    <property type="component" value="Unassembled WGS sequence"/>
</dbReference>
<gene>
    <name evidence="7" type="ORF">GCM10025864_40950</name>
</gene>
<evidence type="ECO:0000256" key="2">
    <source>
        <dbReference type="ARBA" id="ARBA00022692"/>
    </source>
</evidence>
<keyword evidence="8" id="KW-1185">Reference proteome</keyword>